<evidence type="ECO:0000259" key="7">
    <source>
        <dbReference type="Pfam" id="PF22176"/>
    </source>
</evidence>
<dbReference type="InterPro" id="IPR040777">
    <property type="entry name" value="DUF5591"/>
</dbReference>
<evidence type="ECO:0000256" key="3">
    <source>
        <dbReference type="ARBA" id="ARBA00022694"/>
    </source>
</evidence>
<evidence type="ECO:0000313" key="9">
    <source>
        <dbReference type="Proteomes" id="UP000317158"/>
    </source>
</evidence>
<dbReference type="SUPFAM" id="SSF88802">
    <property type="entry name" value="Pre-PUA domain"/>
    <property type="match status" value="1"/>
</dbReference>
<dbReference type="CDD" id="cd21149">
    <property type="entry name" value="PUA_archaeosine_TGT"/>
    <property type="match status" value="1"/>
</dbReference>
<comment type="similarity">
    <text evidence="2">Belongs to the archaeosine synthase type 1 family.</text>
</comment>
<dbReference type="Pfam" id="PF01702">
    <property type="entry name" value="TGT"/>
    <property type="match status" value="1"/>
</dbReference>
<evidence type="ECO:0000256" key="2">
    <source>
        <dbReference type="ARBA" id="ARBA00008906"/>
    </source>
</evidence>
<dbReference type="InterPro" id="IPR050076">
    <property type="entry name" value="ArchSynthase1/Queuine_TRR"/>
</dbReference>
<dbReference type="UniPathway" id="UPA00393"/>
<keyword evidence="8" id="KW-0808">Transferase</keyword>
<dbReference type="GO" id="GO:0016757">
    <property type="term" value="F:glycosyltransferase activity"/>
    <property type="evidence" value="ECO:0007669"/>
    <property type="project" value="UniProtKB-KW"/>
</dbReference>
<reference evidence="8 9" key="1">
    <citation type="journal article" date="2019" name="Nat. Microbiol.">
        <title>Wide diversity of methane and short-chain alkane metabolisms in uncultured archaea.</title>
        <authorList>
            <person name="Borrel G."/>
            <person name="Adam P.S."/>
            <person name="McKay L.J."/>
            <person name="Chen L.X."/>
            <person name="Sierra-Garcia I.N."/>
            <person name="Sieber C.M."/>
            <person name="Letourneur Q."/>
            <person name="Ghozlane A."/>
            <person name="Andersen G.L."/>
            <person name="Li W.J."/>
            <person name="Hallam S.J."/>
            <person name="Muyzer G."/>
            <person name="de Oliveira V.M."/>
            <person name="Inskeep W.P."/>
            <person name="Banfield J.F."/>
            <person name="Gribaldo S."/>
        </authorList>
    </citation>
    <scope>NUCLEOTIDE SEQUENCE [LARGE SCALE GENOMIC DNA]</scope>
    <source>
        <strain evidence="8">NM1a</strain>
    </source>
</reference>
<dbReference type="SUPFAM" id="SSF52141">
    <property type="entry name" value="Uracil-DNA glycosylase-like"/>
    <property type="match status" value="1"/>
</dbReference>
<dbReference type="InterPro" id="IPR038250">
    <property type="entry name" value="TGT_C2_sf"/>
</dbReference>
<organism evidence="8 9">
    <name type="scientific">Methanoliparum thermophilum</name>
    <dbReference type="NCBI Taxonomy" id="2491083"/>
    <lineage>
        <taxon>Archaea</taxon>
        <taxon>Methanobacteriati</taxon>
        <taxon>Methanobacteriota</taxon>
        <taxon>Candidatus Methanoliparia</taxon>
        <taxon>Candidatus Methanoliparales</taxon>
        <taxon>Candidatus Methanoliparaceae</taxon>
        <taxon>Candidatus Methanoliparum</taxon>
    </lineage>
</organism>
<keyword evidence="3" id="KW-0819">tRNA processing</keyword>
<dbReference type="GO" id="GO:0005737">
    <property type="term" value="C:cytoplasm"/>
    <property type="evidence" value="ECO:0007669"/>
    <property type="project" value="TreeGrafter"/>
</dbReference>
<dbReference type="InterPro" id="IPR036895">
    <property type="entry name" value="Uracil-DNA_glycosylase-like_sf"/>
</dbReference>
<dbReference type="NCBIfam" id="NF040592">
    <property type="entry name" value="tRNA_mod_ArcS"/>
    <property type="match status" value="1"/>
</dbReference>
<comment type="caution">
    <text evidence="8">The sequence shown here is derived from an EMBL/GenBank/DDBJ whole genome shotgun (WGS) entry which is preliminary data.</text>
</comment>
<evidence type="ECO:0000259" key="6">
    <source>
        <dbReference type="Pfam" id="PF17884"/>
    </source>
</evidence>
<dbReference type="Pfam" id="PF22176">
    <property type="entry name" value="AF_0587-like_pre-PUA"/>
    <property type="match status" value="1"/>
</dbReference>
<feature type="domain" description="AF-0587-like pre-PUA" evidence="7">
    <location>
        <begin position="419"/>
        <end position="473"/>
    </location>
</feature>
<comment type="pathway">
    <text evidence="1">tRNA modification; archaeosine-tRNA biosynthesis.</text>
</comment>
<dbReference type="NCBIfam" id="TIGR00449">
    <property type="entry name" value="tgt_general"/>
    <property type="match status" value="1"/>
</dbReference>
<feature type="domain" description="PUA" evidence="4">
    <location>
        <begin position="505"/>
        <end position="558"/>
    </location>
</feature>
<dbReference type="InterPro" id="IPR054032">
    <property type="entry name" value="AF_0587-like_pre-PUA"/>
</dbReference>
<protein>
    <submittedName>
        <fullName evidence="8">tRNA-guanine transglycosylase</fullName>
        <ecNumber evidence="8">2.4.2.-</ecNumber>
    </submittedName>
</protein>
<dbReference type="InterPro" id="IPR036511">
    <property type="entry name" value="TGT-like_sf"/>
</dbReference>
<dbReference type="InterPro" id="IPR015947">
    <property type="entry name" value="PUA-like_sf"/>
</dbReference>
<dbReference type="Gene3D" id="3.20.20.105">
    <property type="entry name" value="Queuine tRNA-ribosyltransferase-like"/>
    <property type="match status" value="1"/>
</dbReference>
<name>A0A520KTX7_METT2</name>
<dbReference type="GO" id="GO:0002099">
    <property type="term" value="P:tRNA wobble guanine modification"/>
    <property type="evidence" value="ECO:0007669"/>
    <property type="project" value="TreeGrafter"/>
</dbReference>
<dbReference type="SUPFAM" id="SSF88697">
    <property type="entry name" value="PUA domain-like"/>
    <property type="match status" value="1"/>
</dbReference>
<evidence type="ECO:0000259" key="5">
    <source>
        <dbReference type="Pfam" id="PF01702"/>
    </source>
</evidence>
<dbReference type="EMBL" id="RXIF01000004">
    <property type="protein sequence ID" value="RZN65005.1"/>
    <property type="molecule type" value="Genomic_DNA"/>
</dbReference>
<dbReference type="PANTHER" id="PTHR46499">
    <property type="entry name" value="QUEUINE TRNA-RIBOSYLTRANSFERASE"/>
    <property type="match status" value="1"/>
</dbReference>
<dbReference type="InterPro" id="IPR036974">
    <property type="entry name" value="PUA_sf"/>
</dbReference>
<dbReference type="Gene3D" id="3.10.450.90">
    <property type="entry name" value="ArcTGT, C2 domain"/>
    <property type="match status" value="1"/>
</dbReference>
<dbReference type="Pfam" id="PF17884">
    <property type="entry name" value="DUF5591"/>
    <property type="match status" value="1"/>
</dbReference>
<dbReference type="EC" id="2.4.2.-" evidence="8"/>
<sequence>MRFEVLKEDGVARLGSLKLTDKKEIKTPGLVGEDLLNDLAIKIYDESSYPHINYLKNHSKLNYLQNQDAEIYILLYANRYIGDYRKLSMMLTRTRDSIPPDSALFLRAIASPENVSIFVYHGVDLFDDIYGKIAALRGIYLTTDGEYRLKDLIEFPCNCPVCKDKKPSDLDNENIKRVIEFLYTHNKSVLEVEIKKIRYLIENENITEYVEKQCRSSPWITALYRIMDHDFLSRRIPLFRRSHLYANTSDSFNRIEIKNFNDRVMERYQKPNLDNLLILPCSARKPYSLSPSHRTIIDAILPYRKYLHEVILTSPLGLVPRELELIYPASSYDIPVTGKWTYEEIEWGKHCLKKFLDKNKYKNIIAHVDGAYRDICELVEEELGLNVVYTSGSIENLRKAMLDIDTDKKITNKERKFLIFRSMLSYQFGCKMANEILNDQDDIKIRGKYPYMTAFIGKKQFLKVNMNYKLVDLTIDAVENVKKIRKDIFPGDYAVSIEDFVPLGDVFNIGVIDADKKIRPNDLVLFEGKRAIGFGMAKISGWEMVKSRKGSAIKVKSVKEVN</sequence>
<evidence type="ECO:0000259" key="4">
    <source>
        <dbReference type="Pfam" id="PF01472"/>
    </source>
</evidence>
<dbReference type="InterPro" id="IPR002478">
    <property type="entry name" value="PUA"/>
</dbReference>
<dbReference type="AlphaFoldDB" id="A0A520KTX7"/>
<dbReference type="Gene3D" id="3.40.50.10630">
    <property type="entry name" value="Uracil-DNA glycosylase-like"/>
    <property type="match status" value="1"/>
</dbReference>
<keyword evidence="8" id="KW-0328">Glycosyltransferase</keyword>
<dbReference type="InterPro" id="IPR053418">
    <property type="entry name" value="Archaeosine_synthase_1"/>
</dbReference>
<gene>
    <name evidence="8" type="ORF">EF806_02895</name>
</gene>
<feature type="domain" description="DUF5591" evidence="6">
    <location>
        <begin position="257"/>
        <end position="392"/>
    </location>
</feature>
<dbReference type="PANTHER" id="PTHR46499:SF2">
    <property type="entry name" value="ARCHAEOSINE SYNTHASE"/>
    <property type="match status" value="1"/>
</dbReference>
<dbReference type="Gene3D" id="2.30.130.10">
    <property type="entry name" value="PUA domain"/>
    <property type="match status" value="1"/>
</dbReference>
<evidence type="ECO:0000256" key="1">
    <source>
        <dbReference type="ARBA" id="ARBA00005030"/>
    </source>
</evidence>
<dbReference type="InterPro" id="IPR002616">
    <property type="entry name" value="tRNA_ribo_trans-like"/>
</dbReference>
<dbReference type="Pfam" id="PF01472">
    <property type="entry name" value="PUA"/>
    <property type="match status" value="1"/>
</dbReference>
<dbReference type="GO" id="GO:0003723">
    <property type="term" value="F:RNA binding"/>
    <property type="evidence" value="ECO:0007669"/>
    <property type="project" value="InterPro"/>
</dbReference>
<proteinExistence type="inferred from homology"/>
<evidence type="ECO:0000313" key="8">
    <source>
        <dbReference type="EMBL" id="RZN65005.1"/>
    </source>
</evidence>
<accession>A0A520KTX7</accession>
<dbReference type="SUPFAM" id="SSF51713">
    <property type="entry name" value="tRNA-guanine transglycosylase"/>
    <property type="match status" value="1"/>
</dbReference>
<dbReference type="PROSITE" id="PS50890">
    <property type="entry name" value="PUA"/>
    <property type="match status" value="1"/>
</dbReference>
<dbReference type="Proteomes" id="UP000317158">
    <property type="component" value="Unassembled WGS sequence"/>
</dbReference>
<feature type="domain" description="tRNA-guanine(15) transglycosylase-like" evidence="5">
    <location>
        <begin position="84"/>
        <end position="216"/>
    </location>
</feature>